<proteinExistence type="predicted"/>
<organism evidence="5 6">
    <name type="scientific">Trypanosoma equiperdum</name>
    <dbReference type="NCBI Taxonomy" id="5694"/>
    <lineage>
        <taxon>Eukaryota</taxon>
        <taxon>Discoba</taxon>
        <taxon>Euglenozoa</taxon>
        <taxon>Kinetoplastea</taxon>
        <taxon>Metakinetoplastina</taxon>
        <taxon>Trypanosomatida</taxon>
        <taxon>Trypanosomatidae</taxon>
        <taxon>Trypanosoma</taxon>
    </lineage>
</organism>
<dbReference type="EMBL" id="CZPT02000342">
    <property type="protein sequence ID" value="SCU65564.1"/>
    <property type="molecule type" value="Genomic_DNA"/>
</dbReference>
<evidence type="ECO:0000313" key="6">
    <source>
        <dbReference type="Proteomes" id="UP000195570"/>
    </source>
</evidence>
<dbReference type="Pfam" id="PF05843">
    <property type="entry name" value="Suf"/>
    <property type="match status" value="1"/>
</dbReference>
<dbReference type="InterPro" id="IPR045243">
    <property type="entry name" value="Rna14-like"/>
</dbReference>
<evidence type="ECO:0000256" key="2">
    <source>
        <dbReference type="ARBA" id="ARBA00022737"/>
    </source>
</evidence>
<evidence type="ECO:0000256" key="1">
    <source>
        <dbReference type="ARBA" id="ARBA00004123"/>
    </source>
</evidence>
<dbReference type="GO" id="GO:0031124">
    <property type="term" value="P:mRNA 3'-end processing"/>
    <property type="evidence" value="ECO:0007669"/>
    <property type="project" value="InterPro"/>
</dbReference>
<feature type="domain" description="Suppressor of forked" evidence="4">
    <location>
        <begin position="185"/>
        <end position="556"/>
    </location>
</feature>
<dbReference type="SUPFAM" id="SSF48452">
    <property type="entry name" value="TPR-like"/>
    <property type="match status" value="1"/>
</dbReference>
<dbReference type="GeneID" id="92381413"/>
<dbReference type="Gene3D" id="1.25.40.10">
    <property type="entry name" value="Tetratricopeptide repeat domain"/>
    <property type="match status" value="1"/>
</dbReference>
<evidence type="ECO:0000313" key="5">
    <source>
        <dbReference type="EMBL" id="SCU65564.1"/>
    </source>
</evidence>
<evidence type="ECO:0000256" key="3">
    <source>
        <dbReference type="ARBA" id="ARBA00023242"/>
    </source>
</evidence>
<accession>A0A1G4I1Q9</accession>
<evidence type="ECO:0000259" key="4">
    <source>
        <dbReference type="Pfam" id="PF05843"/>
    </source>
</evidence>
<sequence>MEDEQSSLRDMMDRLRFATGKVAAAPVQEVTSTRIDEKCLLVIRQVLCRHPALVAIHKTRDELKRQLMDQLQHTLQVENTVADDVGRMLVWMNETSETLEMERLSAVYSDVEQAFGEARQRMLDDLGIEALPEFSQYSVGDLSPWNVLFPLVTGPLLTLDESKYKRAEVQLPNPTPSMITDLIEVNKNVYSVSSWISLLNSLDEYPINAVRHVWHAATFFFPTSGPLVTYYLRKEINEVAKGRYLWDERHEDDAKETYRSYCRVLNCFFRHLPLCFSVELYRLFVDFLEVYIKPDDSGMENVFTTALQRDVGHCPASTDIWKKFLRWKGDKILDMYQRREWVRKLYIRMLRTPLQELQEVKEDYDYFVKTEYRGRPPPEGRVEERFVRARAAVAELNKLMGSVGGFSSQSSSTRNLLPKALYLPRPVRLHVDGAFDVRDEKEEHMHRSEVEAWLVWSTIIERESSTSAYAGIELFGYERVRFFLLMRTSIFPHEPLCWCNYADFCLEKQPLLSERERRVMVRDALERVSYLLPGNFYMRVAYCDYMLNNLGDPECAHRKMKELLMQQRNMVVDYVKGESLAGTDAVVSALEKVTLLSVNWMRWGSINREVTNTQFIRLVARFTMHRVDFLSLIMGVVRRAVRESKDFTPRRCQRAFNTFCHHWIRLELIRNGALVQALVILERWKDHLKMFVSSAKDKGWDLADCGVDEYFTSSCTDICHSDASVVSQVLGILEDLRLALAAVYSSPASGDFVSVSSQAMDTLLTQIESIRNTFFVVDEEANSLASYFKLPLDLVSTRIHGATVPLQTYDNCLFTSEWAGLEESSAFHGPTTPGGGTEKKFVNFPLQGVVEAMPDDTSWMPCRMNDRTSRLSGEKADGKQGAHTNLDMRSKKVSRPPNRRGLVTRSVLLKDLTLALRGVGGSSTVTGVPNVKKIEDMVKENLPTTYETDPLFKDKAVDTEWLLRLFENIPALC</sequence>
<keyword evidence="3" id="KW-0539">Nucleus</keyword>
<dbReference type="InterPro" id="IPR008847">
    <property type="entry name" value="Suf"/>
</dbReference>
<gene>
    <name evidence="5" type="ORF">TEOVI_000747900</name>
</gene>
<dbReference type="GO" id="GO:0003729">
    <property type="term" value="F:mRNA binding"/>
    <property type="evidence" value="ECO:0007669"/>
    <property type="project" value="TreeGrafter"/>
</dbReference>
<protein>
    <recommendedName>
        <fullName evidence="4">Suppressor of forked domain-containing protein</fullName>
    </recommendedName>
</protein>
<dbReference type="GO" id="GO:0005634">
    <property type="term" value="C:nucleus"/>
    <property type="evidence" value="ECO:0007669"/>
    <property type="project" value="UniProtKB-SubCell"/>
</dbReference>
<dbReference type="Proteomes" id="UP000195570">
    <property type="component" value="Unassembled WGS sequence"/>
</dbReference>
<comment type="subcellular location">
    <subcellularLocation>
        <location evidence="1">Nucleus</location>
    </subcellularLocation>
</comment>
<dbReference type="PANTHER" id="PTHR19980">
    <property type="entry name" value="RNA CLEAVAGE STIMULATION FACTOR"/>
    <property type="match status" value="1"/>
</dbReference>
<dbReference type="VEuPathDB" id="TriTrypDB:TEOVI_000747900"/>
<keyword evidence="2" id="KW-0677">Repeat</keyword>
<dbReference type="PANTHER" id="PTHR19980:SF0">
    <property type="entry name" value="CLEAVAGE STIMULATION FACTOR SUBUNIT 3"/>
    <property type="match status" value="1"/>
</dbReference>
<dbReference type="AlphaFoldDB" id="A0A1G4I1Q9"/>
<dbReference type="InterPro" id="IPR011990">
    <property type="entry name" value="TPR-like_helical_dom_sf"/>
</dbReference>
<name>A0A1G4I1Q9_TRYEQ</name>
<dbReference type="RefSeq" id="XP_067077144.1">
    <property type="nucleotide sequence ID" value="XM_067221043.1"/>
</dbReference>
<reference evidence="5" key="1">
    <citation type="submission" date="2016-09" db="EMBL/GenBank/DDBJ databases">
        <authorList>
            <person name="Hebert L."/>
            <person name="Moumen B."/>
        </authorList>
    </citation>
    <scope>NUCLEOTIDE SEQUENCE [LARGE SCALE GENOMIC DNA]</scope>
    <source>
        <strain evidence="5">OVI</strain>
    </source>
</reference>
<comment type="caution">
    <text evidence="5">The sequence shown here is derived from an EMBL/GenBank/DDBJ whole genome shotgun (WGS) entry which is preliminary data.</text>
</comment>
<keyword evidence="6" id="KW-1185">Reference proteome</keyword>